<evidence type="ECO:0000313" key="1">
    <source>
        <dbReference type="EMBL" id="NJQ07599.1"/>
    </source>
</evidence>
<proteinExistence type="predicted"/>
<dbReference type="EMBL" id="JAAVJD010000175">
    <property type="protein sequence ID" value="NJQ07599.1"/>
    <property type="molecule type" value="Genomic_DNA"/>
</dbReference>
<organism evidence="1 2">
    <name type="scientific">Streptomyces lonarensis</name>
    <dbReference type="NCBI Taxonomy" id="700599"/>
    <lineage>
        <taxon>Bacteria</taxon>
        <taxon>Bacillati</taxon>
        <taxon>Actinomycetota</taxon>
        <taxon>Actinomycetes</taxon>
        <taxon>Kitasatosporales</taxon>
        <taxon>Streptomycetaceae</taxon>
        <taxon>Streptomyces</taxon>
    </lineage>
</organism>
<dbReference type="Proteomes" id="UP000578686">
    <property type="component" value="Unassembled WGS sequence"/>
</dbReference>
<gene>
    <name evidence="1" type="ORF">HCN56_18920</name>
</gene>
<accession>A0A7X6D3N5</accession>
<reference evidence="1 2" key="1">
    <citation type="submission" date="2020-03" db="EMBL/GenBank/DDBJ databases">
        <title>Draft genome of Streptomyces sp. ventii, isolated from the Axial Seamount in the Pacific Ocean, and resequencing of the two type strains Streptomyces lonarensis strain NCL 716 and Streptomyces bohaiensis strain 11A07.</title>
        <authorList>
            <person name="Loughran R.M."/>
            <person name="Pfannmuller K.M."/>
            <person name="Wasson B.J."/>
            <person name="Deadmond M.C."/>
            <person name="Paddock B.E."/>
            <person name="Koyack M.J."/>
            <person name="Gallegos D.A."/>
            <person name="Mitchell E.A."/>
            <person name="Ushijima B."/>
            <person name="Saw J.H."/>
            <person name="Mcphail K.L."/>
            <person name="Videau P."/>
        </authorList>
    </citation>
    <scope>NUCLEOTIDE SEQUENCE [LARGE SCALE GENOMIC DNA]</scope>
    <source>
        <strain evidence="1 2">NCL716</strain>
    </source>
</reference>
<keyword evidence="2" id="KW-1185">Reference proteome</keyword>
<protein>
    <submittedName>
        <fullName evidence="1">Uncharacterized protein</fullName>
    </submittedName>
</protein>
<name>A0A7X6D3N5_9ACTN</name>
<evidence type="ECO:0000313" key="2">
    <source>
        <dbReference type="Proteomes" id="UP000578686"/>
    </source>
</evidence>
<sequence length="71" mass="7652">MGDNVRPGDVIMIGGNPHTVTNVRRVAGGRRLLEFADGNLYVLGAALPVHITRTRARLVAGRDGLLRVVLH</sequence>
<dbReference type="RefSeq" id="WP_167972743.1">
    <property type="nucleotide sequence ID" value="NZ_BHZG01000164.1"/>
</dbReference>
<comment type="caution">
    <text evidence="1">The sequence shown here is derived from an EMBL/GenBank/DDBJ whole genome shotgun (WGS) entry which is preliminary data.</text>
</comment>
<dbReference type="AlphaFoldDB" id="A0A7X6D3N5"/>